<evidence type="ECO:0000313" key="2">
    <source>
        <dbReference type="Proteomes" id="UP001321473"/>
    </source>
</evidence>
<dbReference type="InterPro" id="IPR029044">
    <property type="entry name" value="Nucleotide-diphossugar_trans"/>
</dbReference>
<dbReference type="Gene3D" id="3.90.550.20">
    <property type="match status" value="1"/>
</dbReference>
<protein>
    <recommendedName>
        <fullName evidence="3">Alpha-1,4-N-acetylglucosaminyltransferase</fullName>
    </recommendedName>
</protein>
<evidence type="ECO:0000313" key="1">
    <source>
        <dbReference type="EMBL" id="KAK8777200.1"/>
    </source>
</evidence>
<dbReference type="PANTHER" id="PTHR12042">
    <property type="entry name" value="LACTOSYLCERAMIDE 4-ALPHA-GALACTOSYLTRANSFERASE ALPHA- 1,4-GALACTOSYLTRANSFERASE"/>
    <property type="match status" value="1"/>
</dbReference>
<dbReference type="InterPro" id="IPR007577">
    <property type="entry name" value="GlycoTrfase_DXD_sugar-bd_CS"/>
</dbReference>
<sequence length="111" mass="12381">MATACRYWRAQSLVGRHSERLSDAVRFALLWKHGGVYADLDVIVKKPLDGLRNCLGERGTEEADPAHVSGAVLVFEKGHPLMEVSTRHKEPHKGPLAARSFHSARVMRLLN</sequence>
<dbReference type="PANTHER" id="PTHR12042:SF21">
    <property type="entry name" value="ALPHA1,4-GALACTOSYLTRANSFERASE 1-RELATED"/>
    <property type="match status" value="1"/>
</dbReference>
<name>A0AAQ4ERB9_AMBAM</name>
<dbReference type="EMBL" id="JARKHS020012098">
    <property type="protein sequence ID" value="KAK8777200.1"/>
    <property type="molecule type" value="Genomic_DNA"/>
</dbReference>
<comment type="caution">
    <text evidence="1">The sequence shown here is derived from an EMBL/GenBank/DDBJ whole genome shotgun (WGS) entry which is preliminary data.</text>
</comment>
<dbReference type="AlphaFoldDB" id="A0AAQ4ERB9"/>
<dbReference type="GO" id="GO:0016020">
    <property type="term" value="C:membrane"/>
    <property type="evidence" value="ECO:0007669"/>
    <property type="project" value="GOC"/>
</dbReference>
<dbReference type="Proteomes" id="UP001321473">
    <property type="component" value="Unassembled WGS sequence"/>
</dbReference>
<dbReference type="SUPFAM" id="SSF53448">
    <property type="entry name" value="Nucleotide-diphospho-sugar transferases"/>
    <property type="match status" value="1"/>
</dbReference>
<organism evidence="1 2">
    <name type="scientific">Amblyomma americanum</name>
    <name type="common">Lone star tick</name>
    <dbReference type="NCBI Taxonomy" id="6943"/>
    <lineage>
        <taxon>Eukaryota</taxon>
        <taxon>Metazoa</taxon>
        <taxon>Ecdysozoa</taxon>
        <taxon>Arthropoda</taxon>
        <taxon>Chelicerata</taxon>
        <taxon>Arachnida</taxon>
        <taxon>Acari</taxon>
        <taxon>Parasitiformes</taxon>
        <taxon>Ixodida</taxon>
        <taxon>Ixodoidea</taxon>
        <taxon>Ixodidae</taxon>
        <taxon>Amblyomminae</taxon>
        <taxon>Amblyomma</taxon>
    </lineage>
</organism>
<proteinExistence type="predicted"/>
<dbReference type="GO" id="GO:0016758">
    <property type="term" value="F:hexosyltransferase activity"/>
    <property type="evidence" value="ECO:0007669"/>
    <property type="project" value="TreeGrafter"/>
</dbReference>
<accession>A0AAQ4ERB9</accession>
<keyword evidence="2" id="KW-1185">Reference proteome</keyword>
<dbReference type="InterPro" id="IPR051981">
    <property type="entry name" value="Glycosyltransf_32"/>
</dbReference>
<reference evidence="1 2" key="1">
    <citation type="journal article" date="2023" name="Arcadia Sci">
        <title>De novo assembly of a long-read Amblyomma americanum tick genome.</title>
        <authorList>
            <person name="Chou S."/>
            <person name="Poskanzer K.E."/>
            <person name="Rollins M."/>
            <person name="Thuy-Boun P.S."/>
        </authorList>
    </citation>
    <scope>NUCLEOTIDE SEQUENCE [LARGE SCALE GENOMIC DNA]</scope>
    <source>
        <strain evidence="1">F_SG_1</strain>
        <tissue evidence="1">Salivary glands</tissue>
    </source>
</reference>
<dbReference type="GO" id="GO:0006688">
    <property type="term" value="P:glycosphingolipid biosynthetic process"/>
    <property type="evidence" value="ECO:0007669"/>
    <property type="project" value="TreeGrafter"/>
</dbReference>
<gene>
    <name evidence="1" type="ORF">V5799_029455</name>
</gene>
<dbReference type="Pfam" id="PF04488">
    <property type="entry name" value="Gly_transf_sug"/>
    <property type="match status" value="1"/>
</dbReference>
<evidence type="ECO:0008006" key="3">
    <source>
        <dbReference type="Google" id="ProtNLM"/>
    </source>
</evidence>